<gene>
    <name evidence="2" type="ORF">GCM10009867_21830</name>
</gene>
<feature type="domain" description="Methylase-associated X1" evidence="1">
    <location>
        <begin position="54"/>
        <end position="166"/>
    </location>
</feature>
<comment type="caution">
    <text evidence="2">The sequence shown here is derived from an EMBL/GenBank/DDBJ whole genome shotgun (WGS) entry which is preliminary data.</text>
</comment>
<dbReference type="Proteomes" id="UP001501326">
    <property type="component" value="Unassembled WGS sequence"/>
</dbReference>
<dbReference type="Pfam" id="PF20296">
    <property type="entry name" value="MTaX1"/>
    <property type="match status" value="1"/>
</dbReference>
<accession>A0ABN3UPC9</accession>
<dbReference type="RefSeq" id="WP_344193060.1">
    <property type="nucleotide sequence ID" value="NZ_BAAARN010000001.1"/>
</dbReference>
<protein>
    <recommendedName>
        <fullName evidence="1">Methylase-associated X1 domain-containing protein</fullName>
    </recommendedName>
</protein>
<name>A0ABN3UPC9_9MICO</name>
<sequence>MGSVVVDQIGSEGTLLEDFDTTLTSRQKNDLLLAALPGATVGIYGGEQVVLFHDQVIMRKQVTYLGIPWEPFKKRIQIPKKWLEVHRQALEDGLTPRFVGIYHYRDVTIFVDFDPSTYVLRKANNSAAHVSTNDLYQAQTSGLFSRVDGRGNALTSVRFDLLADYLLDRVREANPYLDVLADFNAEFLTDGRLEALDAVREMHAAAWPDTMQGEWAGFYLEYRLDEFLRRSGAHQLVAFQKAKRRGQLDYDLVFNDRLKVAHYGDLKASNMAEHESPGNAADDIRRCVAEYGRFWYIIYEHETWHSRDDGDLPVIDWNEWRRSVGHVGRKAYDPLSYARRFKSAVRFERMMILEVNEANFHVVLGDFNQGRQPDGAARALKVMITKRNIDNFLIFSASVD</sequence>
<evidence type="ECO:0000259" key="1">
    <source>
        <dbReference type="Pfam" id="PF20296"/>
    </source>
</evidence>
<dbReference type="InterPro" id="IPR046894">
    <property type="entry name" value="MTaX1"/>
</dbReference>
<reference evidence="2 3" key="1">
    <citation type="journal article" date="2019" name="Int. J. Syst. Evol. Microbiol.">
        <title>The Global Catalogue of Microorganisms (GCM) 10K type strain sequencing project: providing services to taxonomists for standard genome sequencing and annotation.</title>
        <authorList>
            <consortium name="The Broad Institute Genomics Platform"/>
            <consortium name="The Broad Institute Genome Sequencing Center for Infectious Disease"/>
            <person name="Wu L."/>
            <person name="Ma J."/>
        </authorList>
    </citation>
    <scope>NUCLEOTIDE SEQUENCE [LARGE SCALE GENOMIC DNA]</scope>
    <source>
        <strain evidence="2 3">JCM 16378</strain>
    </source>
</reference>
<dbReference type="EMBL" id="BAAARN010000001">
    <property type="protein sequence ID" value="GAA2736679.1"/>
    <property type="molecule type" value="Genomic_DNA"/>
</dbReference>
<evidence type="ECO:0000313" key="2">
    <source>
        <dbReference type="EMBL" id="GAA2736679.1"/>
    </source>
</evidence>
<keyword evidence="3" id="KW-1185">Reference proteome</keyword>
<organism evidence="2 3">
    <name type="scientific">Pedococcus aerophilus</name>
    <dbReference type="NCBI Taxonomy" id="436356"/>
    <lineage>
        <taxon>Bacteria</taxon>
        <taxon>Bacillati</taxon>
        <taxon>Actinomycetota</taxon>
        <taxon>Actinomycetes</taxon>
        <taxon>Micrococcales</taxon>
        <taxon>Intrasporangiaceae</taxon>
        <taxon>Pedococcus</taxon>
    </lineage>
</organism>
<proteinExistence type="predicted"/>
<evidence type="ECO:0000313" key="3">
    <source>
        <dbReference type="Proteomes" id="UP001501326"/>
    </source>
</evidence>